<keyword evidence="7" id="KW-1185">Reference proteome</keyword>
<organism evidence="6 7">
    <name type="scientific">Streptomyces roseochromogenus subsp. oscitans DS 12.976</name>
    <dbReference type="NCBI Taxonomy" id="1352936"/>
    <lineage>
        <taxon>Bacteria</taxon>
        <taxon>Bacillati</taxon>
        <taxon>Actinomycetota</taxon>
        <taxon>Actinomycetes</taxon>
        <taxon>Kitasatosporales</taxon>
        <taxon>Streptomycetaceae</taxon>
        <taxon>Streptomyces</taxon>
    </lineage>
</organism>
<name>V6KE65_STRRC</name>
<dbReference type="Proteomes" id="UP000017984">
    <property type="component" value="Chromosome"/>
</dbReference>
<evidence type="ECO:0000313" key="6">
    <source>
        <dbReference type="EMBL" id="EST27274.1"/>
    </source>
</evidence>
<accession>V6KE65</accession>
<feature type="domain" description="ATP-grasp" evidence="5">
    <location>
        <begin position="111"/>
        <end position="299"/>
    </location>
</feature>
<evidence type="ECO:0000259" key="5">
    <source>
        <dbReference type="PROSITE" id="PS50975"/>
    </source>
</evidence>
<dbReference type="Gene3D" id="3.30.470.20">
    <property type="entry name" value="ATP-grasp fold, B domain"/>
    <property type="match status" value="1"/>
</dbReference>
<evidence type="ECO:0000256" key="4">
    <source>
        <dbReference type="PROSITE-ProRule" id="PRU00409"/>
    </source>
</evidence>
<dbReference type="InterPro" id="IPR041472">
    <property type="entry name" value="BL00235/CARNS1_N"/>
</dbReference>
<comment type="caution">
    <text evidence="6">The sequence shown here is derived from an EMBL/GenBank/DDBJ whole genome shotgun (WGS) entry which is preliminary data.</text>
</comment>
<dbReference type="SUPFAM" id="SSF56059">
    <property type="entry name" value="Glutathione synthetase ATP-binding domain-like"/>
    <property type="match status" value="1"/>
</dbReference>
<sequence length="427" mass="45258">MSAPRVLVLGGKAGILRKAADLGLDVVNIQKPSAFDPAAVAYCTQIHLMDYQDIPAVTALAEALHATSPFSRVLTQTEAAQVVAGHLTTHLGLPGNGDEITRALHDKRALRELLNARGLGPVAVERGTDRSALRDFVRRHGAAVVKPTMGSGSLGVRLIHSAEEADAAWDWLESFGLKDFMVEELLTGTELSVETFSCAGDHTVLAVTGKDTGAGVVELGHVVPARISPEQADTVAEFTCQVLDAVGLVDGTAHTEIMLTGQGPRVIESHARRGGDRINDLVEIACGVDMEQLAYRQALPGFRVPGISGAGCAAAIRFLTAEPGRVVAVEGIEEARSLDGVLDVRIQVEPGDTVRPLHWSEDRCGQILVRAEDSERAEALARRAAGLITIRTVPQGQDAAVDEPLTLGRLLTEVDEVLDPFAAAHAH</sequence>
<dbReference type="Pfam" id="PF18603">
    <property type="entry name" value="LAL_C2"/>
    <property type="match status" value="1"/>
</dbReference>
<dbReference type="AlphaFoldDB" id="V6KE65"/>
<reference evidence="6 7" key="1">
    <citation type="journal article" date="2014" name="Genome Announc.">
        <title>Draft Genome Sequence of Streptomyces roseochromogenes subsp. oscitans DS 12.976, Producer of the Aminocoumarin Antibiotic Clorobiocin.</title>
        <authorList>
            <person name="Ruckert C."/>
            <person name="Kalinowski J."/>
            <person name="Heide L."/>
            <person name="Apel A.K."/>
        </authorList>
    </citation>
    <scope>NUCLEOTIDE SEQUENCE [LARGE SCALE GENOMIC DNA]</scope>
    <source>
        <strain evidence="6 7">DS 12.976</strain>
    </source>
</reference>
<dbReference type="STRING" id="1352936.M878_25075"/>
<dbReference type="OrthoDB" id="6964321at2"/>
<proteinExistence type="predicted"/>
<dbReference type="GO" id="GO:0005524">
    <property type="term" value="F:ATP binding"/>
    <property type="evidence" value="ECO:0007669"/>
    <property type="project" value="UniProtKB-UniRule"/>
</dbReference>
<dbReference type="InterPro" id="IPR011761">
    <property type="entry name" value="ATP-grasp"/>
</dbReference>
<evidence type="ECO:0000256" key="1">
    <source>
        <dbReference type="ARBA" id="ARBA00022598"/>
    </source>
</evidence>
<dbReference type="HOGENOM" id="CLU_029016_6_0_11"/>
<evidence type="ECO:0000256" key="2">
    <source>
        <dbReference type="ARBA" id="ARBA00022741"/>
    </source>
</evidence>
<keyword evidence="3 4" id="KW-0067">ATP-binding</keyword>
<dbReference type="RefSeq" id="WP_023549578.1">
    <property type="nucleotide sequence ID" value="NZ_CM002285.1"/>
</dbReference>
<dbReference type="InterPro" id="IPR040570">
    <property type="entry name" value="LAL_C2"/>
</dbReference>
<dbReference type="PANTHER" id="PTHR43585">
    <property type="entry name" value="FUMIPYRROLE BIOSYNTHESIS PROTEIN C"/>
    <property type="match status" value="1"/>
</dbReference>
<dbReference type="InterPro" id="IPR052032">
    <property type="entry name" value="ATP-dep_AA_Ligase"/>
</dbReference>
<protein>
    <recommendedName>
        <fullName evidence="5">ATP-grasp domain-containing protein</fullName>
    </recommendedName>
</protein>
<dbReference type="GO" id="GO:0016874">
    <property type="term" value="F:ligase activity"/>
    <property type="evidence" value="ECO:0007669"/>
    <property type="project" value="UniProtKB-KW"/>
</dbReference>
<dbReference type="PROSITE" id="PS50975">
    <property type="entry name" value="ATP_GRASP"/>
    <property type="match status" value="1"/>
</dbReference>
<dbReference type="EMBL" id="AWQX01000214">
    <property type="protein sequence ID" value="EST27274.1"/>
    <property type="molecule type" value="Genomic_DNA"/>
</dbReference>
<dbReference type="GO" id="GO:0046872">
    <property type="term" value="F:metal ion binding"/>
    <property type="evidence" value="ECO:0007669"/>
    <property type="project" value="InterPro"/>
</dbReference>
<keyword evidence="1" id="KW-0436">Ligase</keyword>
<dbReference type="Pfam" id="PF18130">
    <property type="entry name" value="ATPgrasp_N"/>
    <property type="match status" value="1"/>
</dbReference>
<dbReference type="SMART" id="SM01209">
    <property type="entry name" value="GARS_A"/>
    <property type="match status" value="1"/>
</dbReference>
<dbReference type="PATRIC" id="fig|1352936.5.peg.5226"/>
<dbReference type="Gene3D" id="3.40.50.20">
    <property type="match status" value="1"/>
</dbReference>
<gene>
    <name evidence="6" type="ORF">M878_25075</name>
</gene>
<dbReference type="Pfam" id="PF13535">
    <property type="entry name" value="ATP-grasp_4"/>
    <property type="match status" value="1"/>
</dbReference>
<evidence type="ECO:0000256" key="3">
    <source>
        <dbReference type="ARBA" id="ARBA00022840"/>
    </source>
</evidence>
<keyword evidence="2 4" id="KW-0547">Nucleotide-binding</keyword>
<evidence type="ECO:0000313" key="7">
    <source>
        <dbReference type="Proteomes" id="UP000017984"/>
    </source>
</evidence>
<dbReference type="PANTHER" id="PTHR43585:SF2">
    <property type="entry name" value="ATP-GRASP ENZYME FSQD"/>
    <property type="match status" value="1"/>
</dbReference>